<keyword evidence="2" id="KW-1185">Reference proteome</keyword>
<dbReference type="AlphaFoldDB" id="A0AAV4R9A2"/>
<accession>A0AAV4R9A2</accession>
<evidence type="ECO:0000313" key="1">
    <source>
        <dbReference type="EMBL" id="GIY16901.1"/>
    </source>
</evidence>
<protein>
    <submittedName>
        <fullName evidence="1">Uncharacterized protein</fullName>
    </submittedName>
</protein>
<comment type="caution">
    <text evidence="1">The sequence shown here is derived from an EMBL/GenBank/DDBJ whole genome shotgun (WGS) entry which is preliminary data.</text>
</comment>
<gene>
    <name evidence="1" type="ORF">CDAR_375191</name>
</gene>
<dbReference type="Proteomes" id="UP001054837">
    <property type="component" value="Unassembled WGS sequence"/>
</dbReference>
<organism evidence="1 2">
    <name type="scientific">Caerostris darwini</name>
    <dbReference type="NCBI Taxonomy" id="1538125"/>
    <lineage>
        <taxon>Eukaryota</taxon>
        <taxon>Metazoa</taxon>
        <taxon>Ecdysozoa</taxon>
        <taxon>Arthropoda</taxon>
        <taxon>Chelicerata</taxon>
        <taxon>Arachnida</taxon>
        <taxon>Araneae</taxon>
        <taxon>Araneomorphae</taxon>
        <taxon>Entelegynae</taxon>
        <taxon>Araneoidea</taxon>
        <taxon>Araneidae</taxon>
        <taxon>Caerostris</taxon>
    </lineage>
</organism>
<sequence length="70" mass="7905">MFPETRASPSSISAAKFPSTTGHVVDKCGEIDKHTIEKFEKETQEILGVPFLFLPLYETEFIVPKQSNYV</sequence>
<dbReference type="EMBL" id="BPLQ01005746">
    <property type="protein sequence ID" value="GIY16901.1"/>
    <property type="molecule type" value="Genomic_DNA"/>
</dbReference>
<reference evidence="1 2" key="1">
    <citation type="submission" date="2021-06" db="EMBL/GenBank/DDBJ databases">
        <title>Caerostris darwini draft genome.</title>
        <authorList>
            <person name="Kono N."/>
            <person name="Arakawa K."/>
        </authorList>
    </citation>
    <scope>NUCLEOTIDE SEQUENCE [LARGE SCALE GENOMIC DNA]</scope>
</reference>
<evidence type="ECO:0000313" key="2">
    <source>
        <dbReference type="Proteomes" id="UP001054837"/>
    </source>
</evidence>
<proteinExistence type="predicted"/>
<name>A0AAV4R9A2_9ARAC</name>